<dbReference type="Proteomes" id="UP000419144">
    <property type="component" value="Unassembled WGS sequence"/>
</dbReference>
<gene>
    <name evidence="2" type="ORF">LtaPh_3659600</name>
</gene>
<dbReference type="VEuPathDB" id="TriTrypDB:LtaPh_3659600"/>
<proteinExistence type="predicted"/>
<reference evidence="2" key="1">
    <citation type="submission" date="2019-11" db="EMBL/GenBank/DDBJ databases">
        <title>Leishmania tarentolae CDS.</title>
        <authorList>
            <person name="Goto Y."/>
            <person name="Yamagishi J."/>
        </authorList>
    </citation>
    <scope>NUCLEOTIDE SEQUENCE [LARGE SCALE GENOMIC DNA]</scope>
    <source>
        <strain evidence="2">Parrot Tar II</strain>
    </source>
</reference>
<feature type="compositionally biased region" description="Basic residues" evidence="1">
    <location>
        <begin position="440"/>
        <end position="454"/>
    </location>
</feature>
<feature type="region of interest" description="Disordered" evidence="1">
    <location>
        <begin position="432"/>
        <end position="454"/>
    </location>
</feature>
<organism evidence="2 3">
    <name type="scientific">Leishmania tarentolae</name>
    <name type="common">Sauroleishmania tarentolae</name>
    <dbReference type="NCBI Taxonomy" id="5689"/>
    <lineage>
        <taxon>Eukaryota</taxon>
        <taxon>Discoba</taxon>
        <taxon>Euglenozoa</taxon>
        <taxon>Kinetoplastea</taxon>
        <taxon>Metakinetoplastina</taxon>
        <taxon>Trypanosomatida</taxon>
        <taxon>Trypanosomatidae</taxon>
        <taxon>Leishmaniinae</taxon>
        <taxon>Leishmania</taxon>
        <taxon>lizard Leishmania</taxon>
    </lineage>
</organism>
<name>A0A640KV93_LEITA</name>
<dbReference type="OrthoDB" id="252101at2759"/>
<protein>
    <submittedName>
        <fullName evidence="2">Uncharacterized protein</fullName>
    </submittedName>
</protein>
<feature type="region of interest" description="Disordered" evidence="1">
    <location>
        <begin position="175"/>
        <end position="205"/>
    </location>
</feature>
<evidence type="ECO:0000313" key="2">
    <source>
        <dbReference type="EMBL" id="GET93680.1"/>
    </source>
</evidence>
<sequence length="514" mass="55385">MSSFPAASPPRRAGMVVPEYLRNLVASAPMSQSLATEMSRDATDTLAEASTTGKRGNWNARLAQLLHSMYLVSLIEKAQLGAMHYGGGGIPVASENGLTGKMVETPPVHERPPLGHAPPTHCVTIDVRWLDAVTRHSHLTCTMDDVARVAMAFPELVHVRWTLPTSQRSVPALVNGRDEAHSGPTGPLSLPHSHDTVSPVRSQRGPSIGNLRGRLYLNTSHVISVEAAEVHLQQALQRKGTVAAQRAWLDLVSHHTAYAAYVDSAEDTSTLFAGGSGAGNVAQGAKACNGAANADAHFLDSGTGESTACEVRDESLLQQLSTELRSSLSTSMLRALLSQMRRDAAHTGKREQQRTAEQQLNERVMSAYEQVRALLGGKQASCRNALSLLVAMREESRFADALDVAALLSRLLCIPASGLTATILREAEVRPDPQSFTGKGKARSAKSKTVRGKRKRETEEVDAALLVHVTQTALERVTDLQSLSEEELRLVRVRLDRTKGSVKGVMEAIAQQHA</sequence>
<comment type="caution">
    <text evidence="2">The sequence shown here is derived from an EMBL/GenBank/DDBJ whole genome shotgun (WGS) entry which is preliminary data.</text>
</comment>
<evidence type="ECO:0000313" key="3">
    <source>
        <dbReference type="Proteomes" id="UP000419144"/>
    </source>
</evidence>
<dbReference type="AlphaFoldDB" id="A0A640KV93"/>
<keyword evidence="3" id="KW-1185">Reference proteome</keyword>
<evidence type="ECO:0000256" key="1">
    <source>
        <dbReference type="SAM" id="MobiDB-lite"/>
    </source>
</evidence>
<accession>A0A640KV93</accession>
<dbReference type="EMBL" id="BLBS01000057">
    <property type="protein sequence ID" value="GET93680.1"/>
    <property type="molecule type" value="Genomic_DNA"/>
</dbReference>